<feature type="signal peptide" evidence="12">
    <location>
        <begin position="1"/>
        <end position="20"/>
    </location>
</feature>
<evidence type="ECO:0000256" key="9">
    <source>
        <dbReference type="ARBA" id="ARBA00023145"/>
    </source>
</evidence>
<dbReference type="Gene3D" id="1.10.390.10">
    <property type="entry name" value="Neutral Protease Domain 2"/>
    <property type="match status" value="1"/>
</dbReference>
<dbReference type="GO" id="GO:0005615">
    <property type="term" value="C:extracellular space"/>
    <property type="evidence" value="ECO:0007669"/>
    <property type="project" value="InterPro"/>
</dbReference>
<accession>A0A9P6EES6</accession>
<dbReference type="InterPro" id="IPR050371">
    <property type="entry name" value="Fungal_virulence_M36"/>
</dbReference>
<feature type="binding site" evidence="11">
    <location>
        <position position="433"/>
    </location>
    <ligand>
        <name>Zn(2+)</name>
        <dbReference type="ChEBI" id="CHEBI:29105"/>
        <note>catalytic</note>
    </ligand>
</feature>
<evidence type="ECO:0000313" key="14">
    <source>
        <dbReference type="Proteomes" id="UP000807306"/>
    </source>
</evidence>
<evidence type="ECO:0000256" key="5">
    <source>
        <dbReference type="ARBA" id="ARBA00022723"/>
    </source>
</evidence>
<dbReference type="InterPro" id="IPR027268">
    <property type="entry name" value="Peptidase_M4/M1_CTD_sf"/>
</dbReference>
<dbReference type="PANTHER" id="PTHR33478:SF1">
    <property type="entry name" value="EXTRACELLULAR METALLOPROTEINASE MEP"/>
    <property type="match status" value="1"/>
</dbReference>
<dbReference type="EC" id="3.4.24.-" evidence="12"/>
<comment type="caution">
    <text evidence="13">The sequence shown here is derived from an EMBL/GenBank/DDBJ whole genome shotgun (WGS) entry which is preliminary data.</text>
</comment>
<keyword evidence="8 12" id="KW-0482">Metalloprotease</keyword>
<dbReference type="Proteomes" id="UP000807306">
    <property type="component" value="Unassembled WGS sequence"/>
</dbReference>
<evidence type="ECO:0000313" key="13">
    <source>
        <dbReference type="EMBL" id="KAF9527635.1"/>
    </source>
</evidence>
<dbReference type="EMBL" id="MU157859">
    <property type="protein sequence ID" value="KAF9527635.1"/>
    <property type="molecule type" value="Genomic_DNA"/>
</dbReference>
<dbReference type="PANTHER" id="PTHR33478">
    <property type="entry name" value="EXTRACELLULAR METALLOPROTEINASE MEP"/>
    <property type="match status" value="1"/>
</dbReference>
<gene>
    <name evidence="13" type="ORF">CPB83DRAFT_383768</name>
</gene>
<dbReference type="Gene3D" id="3.10.170.10">
    <property type="match status" value="1"/>
</dbReference>
<evidence type="ECO:0000256" key="2">
    <source>
        <dbReference type="ARBA" id="ARBA00006006"/>
    </source>
</evidence>
<dbReference type="Pfam" id="PF02128">
    <property type="entry name" value="Peptidase_M36"/>
    <property type="match status" value="1"/>
</dbReference>
<sequence>MVFRSTLYLFVRLSTSLVLGSFIHGDRQTPAFPQSCKFAPNAKPVFELYEPATRFETYGDGLDVPSSFIGDSLHGTAVAIVQDKLGLTDGQVAYTSGYSAETADYAYLKQSHNGIPFVNAVANLALKDGKVVSFGSSFVESAQTSFASPHPRIEVGHAIHAAECVYQGMYNQHPTKLEYYAKEDGSVALVYSIQIQNNDADLWVEAYVDAHSGAVLGSTNFVAKAGYRVVPLGRDSIKDGSGVVENPHDAEASPQGWHQEYDDTIRETAGNNVVAFVKYPDATSKPSGSGLTFDYLYDPSKEPNQGSNRDAARTNAFYVINSVHDIAYRYGFTEKSYNFQTNNFGKGGKEGDRVLMMVQNDEKYNDAVFGTGPDGQNGYCKMYLWFTGPTPLRDGDMDNSVIVHEMTHGITNRMTGGGTAKCLQSIESMGLGEGWSDMLADWTEQASAFTEDFTVGRYVTGKPGGIRKKPYSVDPKVNSLKYSNMNAATEEHAAGQIWTNVLHNVYAALVKKHGYSTSAKTDPSGKEGNIVFLHLFIDALAIQPCYPTFVDARKAWIQADQNRYAGANKCLLWKQFASRGFGMDAKYDKKAGYVDGDEVPSTCKDA</sequence>
<keyword evidence="5 11" id="KW-0479">Metal-binding</keyword>
<keyword evidence="12" id="KW-0732">Signal</keyword>
<dbReference type="CDD" id="cd09596">
    <property type="entry name" value="M36"/>
    <property type="match status" value="1"/>
</dbReference>
<protein>
    <recommendedName>
        <fullName evidence="12">Extracellular metalloproteinase</fullName>
        <ecNumber evidence="12">3.4.24.-</ecNumber>
    </recommendedName>
    <alternativeName>
        <fullName evidence="12">Fungalysin</fullName>
    </alternativeName>
</protein>
<keyword evidence="3 12" id="KW-0964">Secreted</keyword>
<dbReference type="OrthoDB" id="3227768at2759"/>
<dbReference type="PRINTS" id="PR00999">
    <property type="entry name" value="FUNGALYSIN"/>
</dbReference>
<dbReference type="GO" id="GO:0006508">
    <property type="term" value="P:proteolysis"/>
    <property type="evidence" value="ECO:0007669"/>
    <property type="project" value="UniProtKB-KW"/>
</dbReference>
<evidence type="ECO:0000256" key="8">
    <source>
        <dbReference type="ARBA" id="ARBA00023049"/>
    </source>
</evidence>
<evidence type="ECO:0000256" key="11">
    <source>
        <dbReference type="PIRSR" id="PIRSR601842-2"/>
    </source>
</evidence>
<comment type="subcellular location">
    <subcellularLocation>
        <location evidence="1 12">Secreted</location>
    </subcellularLocation>
</comment>
<feature type="active site" evidence="10">
    <location>
        <position position="405"/>
    </location>
</feature>
<evidence type="ECO:0000256" key="12">
    <source>
        <dbReference type="RuleBase" id="RU364017"/>
    </source>
</evidence>
<evidence type="ECO:0000256" key="7">
    <source>
        <dbReference type="ARBA" id="ARBA00022833"/>
    </source>
</evidence>
<organism evidence="13 14">
    <name type="scientific">Crepidotus variabilis</name>
    <dbReference type="NCBI Taxonomy" id="179855"/>
    <lineage>
        <taxon>Eukaryota</taxon>
        <taxon>Fungi</taxon>
        <taxon>Dikarya</taxon>
        <taxon>Basidiomycota</taxon>
        <taxon>Agaricomycotina</taxon>
        <taxon>Agaricomycetes</taxon>
        <taxon>Agaricomycetidae</taxon>
        <taxon>Agaricales</taxon>
        <taxon>Agaricineae</taxon>
        <taxon>Crepidotaceae</taxon>
        <taxon>Crepidotus</taxon>
    </lineage>
</organism>
<evidence type="ECO:0000256" key="1">
    <source>
        <dbReference type="ARBA" id="ARBA00004613"/>
    </source>
</evidence>
<dbReference type="InterPro" id="IPR001842">
    <property type="entry name" value="Peptidase_M36"/>
</dbReference>
<evidence type="ECO:0000256" key="4">
    <source>
        <dbReference type="ARBA" id="ARBA00022670"/>
    </source>
</evidence>
<keyword evidence="9 12" id="KW-0865">Zymogen</keyword>
<dbReference type="GO" id="GO:0008270">
    <property type="term" value="F:zinc ion binding"/>
    <property type="evidence" value="ECO:0007669"/>
    <property type="project" value="InterPro"/>
</dbReference>
<evidence type="ECO:0000256" key="10">
    <source>
        <dbReference type="PIRSR" id="PIRSR601842-1"/>
    </source>
</evidence>
<keyword evidence="14" id="KW-1185">Reference proteome</keyword>
<keyword evidence="6 12" id="KW-0378">Hydrolase</keyword>
<feature type="binding site" evidence="11">
    <location>
        <position position="404"/>
    </location>
    <ligand>
        <name>Zn(2+)</name>
        <dbReference type="ChEBI" id="CHEBI:29105"/>
        <note>catalytic</note>
    </ligand>
</feature>
<comment type="cofactor">
    <cofactor evidence="11">
        <name>Zn(2+)</name>
        <dbReference type="ChEBI" id="CHEBI:29105"/>
    </cofactor>
    <text evidence="11">Binds 1 zinc ion per subunit.</text>
</comment>
<reference evidence="13" key="1">
    <citation type="submission" date="2020-11" db="EMBL/GenBank/DDBJ databases">
        <authorList>
            <consortium name="DOE Joint Genome Institute"/>
            <person name="Ahrendt S."/>
            <person name="Riley R."/>
            <person name="Andreopoulos W."/>
            <person name="Labutti K."/>
            <person name="Pangilinan J."/>
            <person name="Ruiz-Duenas F.J."/>
            <person name="Barrasa J.M."/>
            <person name="Sanchez-Garcia M."/>
            <person name="Camarero S."/>
            <person name="Miyauchi S."/>
            <person name="Serrano A."/>
            <person name="Linde D."/>
            <person name="Babiker R."/>
            <person name="Drula E."/>
            <person name="Ayuso-Fernandez I."/>
            <person name="Pacheco R."/>
            <person name="Padilla G."/>
            <person name="Ferreira P."/>
            <person name="Barriuso J."/>
            <person name="Kellner H."/>
            <person name="Castanera R."/>
            <person name="Alfaro M."/>
            <person name="Ramirez L."/>
            <person name="Pisabarro A.G."/>
            <person name="Kuo A."/>
            <person name="Tritt A."/>
            <person name="Lipzen A."/>
            <person name="He G."/>
            <person name="Yan M."/>
            <person name="Ng V."/>
            <person name="Cullen D."/>
            <person name="Martin F."/>
            <person name="Rosso M.-N."/>
            <person name="Henrissat B."/>
            <person name="Hibbett D."/>
            <person name="Martinez A.T."/>
            <person name="Grigoriev I.V."/>
        </authorList>
    </citation>
    <scope>NUCLEOTIDE SEQUENCE</scope>
    <source>
        <strain evidence="13">CBS 506.95</strain>
    </source>
</reference>
<evidence type="ECO:0000256" key="3">
    <source>
        <dbReference type="ARBA" id="ARBA00022525"/>
    </source>
</evidence>
<comment type="similarity">
    <text evidence="2 12">Belongs to the peptidase M36 family.</text>
</comment>
<dbReference type="AlphaFoldDB" id="A0A9P6EES6"/>
<keyword evidence="4 12" id="KW-0645">Protease</keyword>
<keyword evidence="7 11" id="KW-0862">Zinc</keyword>
<proteinExistence type="inferred from homology"/>
<evidence type="ECO:0000256" key="6">
    <source>
        <dbReference type="ARBA" id="ARBA00022801"/>
    </source>
</evidence>
<dbReference type="SUPFAM" id="SSF55486">
    <property type="entry name" value="Metalloproteases ('zincins'), catalytic domain"/>
    <property type="match status" value="1"/>
</dbReference>
<feature type="chain" id="PRO_5040540920" description="Extracellular metalloproteinase" evidence="12">
    <location>
        <begin position="21"/>
        <end position="606"/>
    </location>
</feature>
<name>A0A9P6EES6_9AGAR</name>
<feature type="binding site" evidence="11">
    <location>
        <position position="408"/>
    </location>
    <ligand>
        <name>Zn(2+)</name>
        <dbReference type="ChEBI" id="CHEBI:29105"/>
        <note>catalytic</note>
    </ligand>
</feature>
<dbReference type="GO" id="GO:0004222">
    <property type="term" value="F:metalloendopeptidase activity"/>
    <property type="evidence" value="ECO:0007669"/>
    <property type="project" value="InterPro"/>
</dbReference>